<evidence type="ECO:0000256" key="3">
    <source>
        <dbReference type="ARBA" id="ARBA00022452"/>
    </source>
</evidence>
<dbReference type="InterPro" id="IPR012910">
    <property type="entry name" value="Plug_dom"/>
</dbReference>
<dbReference type="AlphaFoldDB" id="A0A5R9JGA1"/>
<feature type="signal peptide" evidence="12">
    <location>
        <begin position="1"/>
        <end position="22"/>
    </location>
</feature>
<evidence type="ECO:0000313" key="15">
    <source>
        <dbReference type="EMBL" id="TLU74446.1"/>
    </source>
</evidence>
<keyword evidence="8 9" id="KW-0998">Cell outer membrane</keyword>
<evidence type="ECO:0000256" key="4">
    <source>
        <dbReference type="ARBA" id="ARBA00022692"/>
    </source>
</evidence>
<keyword evidence="6 10" id="KW-0798">TonB box</keyword>
<evidence type="ECO:0000256" key="9">
    <source>
        <dbReference type="PROSITE-ProRule" id="PRU01360"/>
    </source>
</evidence>
<dbReference type="Pfam" id="PF00593">
    <property type="entry name" value="TonB_dep_Rec_b-barrel"/>
    <property type="match status" value="1"/>
</dbReference>
<comment type="similarity">
    <text evidence="9 11">Belongs to the TonB-dependent receptor family.</text>
</comment>
<dbReference type="InterPro" id="IPR010916">
    <property type="entry name" value="TonB_box_CS"/>
</dbReference>
<dbReference type="OrthoDB" id="7483329at2"/>
<dbReference type="CDD" id="cd01347">
    <property type="entry name" value="ligand_gated_channel"/>
    <property type="match status" value="1"/>
</dbReference>
<dbReference type="Proteomes" id="UP000305654">
    <property type="component" value="Unassembled WGS sequence"/>
</dbReference>
<dbReference type="Gene3D" id="2.170.130.10">
    <property type="entry name" value="TonB-dependent receptor, plug domain"/>
    <property type="match status" value="1"/>
</dbReference>
<dbReference type="InterPro" id="IPR000531">
    <property type="entry name" value="Beta-barrel_TonB"/>
</dbReference>
<dbReference type="PANTHER" id="PTHR47234">
    <property type="match status" value="1"/>
</dbReference>
<feature type="chain" id="PRO_5024279571" evidence="12">
    <location>
        <begin position="23"/>
        <end position="832"/>
    </location>
</feature>
<dbReference type="RefSeq" id="WP_138324946.1">
    <property type="nucleotide sequence ID" value="NZ_VCDI01000001.1"/>
</dbReference>
<comment type="subcellular location">
    <subcellularLocation>
        <location evidence="1 9">Cell outer membrane</location>
        <topology evidence="1 9">Multi-pass membrane protein</topology>
    </subcellularLocation>
</comment>
<evidence type="ECO:0000256" key="2">
    <source>
        <dbReference type="ARBA" id="ARBA00022448"/>
    </source>
</evidence>
<evidence type="ECO:0000259" key="14">
    <source>
        <dbReference type="Pfam" id="PF07715"/>
    </source>
</evidence>
<evidence type="ECO:0000256" key="10">
    <source>
        <dbReference type="PROSITE-ProRule" id="PRU10143"/>
    </source>
</evidence>
<evidence type="ECO:0000259" key="13">
    <source>
        <dbReference type="Pfam" id="PF00593"/>
    </source>
</evidence>
<dbReference type="Pfam" id="PF07715">
    <property type="entry name" value="Plug"/>
    <property type="match status" value="1"/>
</dbReference>
<proteinExistence type="inferred from homology"/>
<keyword evidence="4 9" id="KW-0812">Transmembrane</keyword>
<keyword evidence="7 9" id="KW-0472">Membrane</keyword>
<gene>
    <name evidence="15" type="ORF">FE263_04495</name>
</gene>
<feature type="short sequence motif" description="TonB box" evidence="10">
    <location>
        <begin position="80"/>
        <end position="86"/>
    </location>
</feature>
<dbReference type="EMBL" id="VCDI01000001">
    <property type="protein sequence ID" value="TLU74446.1"/>
    <property type="molecule type" value="Genomic_DNA"/>
</dbReference>
<name>A0A5R9JGA1_9PROT</name>
<organism evidence="15 16">
    <name type="scientific">Lichenicoccus roseus</name>
    <dbReference type="NCBI Taxonomy" id="2683649"/>
    <lineage>
        <taxon>Bacteria</taxon>
        <taxon>Pseudomonadati</taxon>
        <taxon>Pseudomonadota</taxon>
        <taxon>Alphaproteobacteria</taxon>
        <taxon>Acetobacterales</taxon>
        <taxon>Acetobacteraceae</taxon>
        <taxon>Lichenicoccus</taxon>
    </lineage>
</organism>
<evidence type="ECO:0000313" key="16">
    <source>
        <dbReference type="Proteomes" id="UP000305654"/>
    </source>
</evidence>
<evidence type="ECO:0000256" key="6">
    <source>
        <dbReference type="ARBA" id="ARBA00023077"/>
    </source>
</evidence>
<feature type="domain" description="TonB-dependent receptor-like beta-barrel" evidence="13">
    <location>
        <begin position="346"/>
        <end position="790"/>
    </location>
</feature>
<keyword evidence="3 9" id="KW-1134">Transmembrane beta strand</keyword>
<comment type="caution">
    <text evidence="15">The sequence shown here is derived from an EMBL/GenBank/DDBJ whole genome shotgun (WGS) entry which is preliminary data.</text>
</comment>
<keyword evidence="2 9" id="KW-0813">Transport</keyword>
<protein>
    <submittedName>
        <fullName evidence="15">TonB-dependent receptor</fullName>
    </submittedName>
</protein>
<dbReference type="GO" id="GO:0009279">
    <property type="term" value="C:cell outer membrane"/>
    <property type="evidence" value="ECO:0007669"/>
    <property type="project" value="UniProtKB-SubCell"/>
</dbReference>
<dbReference type="Gene3D" id="2.40.170.20">
    <property type="entry name" value="TonB-dependent receptor, beta-barrel domain"/>
    <property type="match status" value="1"/>
</dbReference>
<feature type="domain" description="TonB-dependent receptor plug" evidence="14">
    <location>
        <begin position="93"/>
        <end position="213"/>
    </location>
</feature>
<dbReference type="PANTHER" id="PTHR47234:SF3">
    <property type="entry name" value="SECRETIN_TONB SHORT N-TERMINAL DOMAIN-CONTAINING PROTEIN"/>
    <property type="match status" value="1"/>
</dbReference>
<evidence type="ECO:0000256" key="11">
    <source>
        <dbReference type="RuleBase" id="RU003357"/>
    </source>
</evidence>
<dbReference type="InterPro" id="IPR039426">
    <property type="entry name" value="TonB-dep_rcpt-like"/>
</dbReference>
<accession>A0A5R9JGA1</accession>
<evidence type="ECO:0000256" key="12">
    <source>
        <dbReference type="SAM" id="SignalP"/>
    </source>
</evidence>
<keyword evidence="16" id="KW-1185">Reference proteome</keyword>
<keyword evidence="15" id="KW-0675">Receptor</keyword>
<dbReference type="PROSITE" id="PS52016">
    <property type="entry name" value="TONB_DEPENDENT_REC_3"/>
    <property type="match status" value="1"/>
</dbReference>
<keyword evidence="5 12" id="KW-0732">Signal</keyword>
<dbReference type="InterPro" id="IPR037066">
    <property type="entry name" value="Plug_dom_sf"/>
</dbReference>
<dbReference type="InterPro" id="IPR036942">
    <property type="entry name" value="Beta-barrel_TonB_sf"/>
</dbReference>
<dbReference type="SUPFAM" id="SSF56935">
    <property type="entry name" value="Porins"/>
    <property type="match status" value="1"/>
</dbReference>
<evidence type="ECO:0000256" key="7">
    <source>
        <dbReference type="ARBA" id="ARBA00023136"/>
    </source>
</evidence>
<evidence type="ECO:0000256" key="1">
    <source>
        <dbReference type="ARBA" id="ARBA00004571"/>
    </source>
</evidence>
<dbReference type="PROSITE" id="PS00430">
    <property type="entry name" value="TONB_DEPENDENT_REC_1"/>
    <property type="match status" value="1"/>
</dbReference>
<reference evidence="15 16" key="1">
    <citation type="submission" date="2019-05" db="EMBL/GenBank/DDBJ databases">
        <authorList>
            <person name="Pankratov T."/>
            <person name="Grouzdev D."/>
        </authorList>
    </citation>
    <scope>NUCLEOTIDE SEQUENCE [LARGE SCALE GENOMIC DNA]</scope>
    <source>
        <strain evidence="15 16">KEBCLARHB70R</strain>
    </source>
</reference>
<evidence type="ECO:0000256" key="5">
    <source>
        <dbReference type="ARBA" id="ARBA00022729"/>
    </source>
</evidence>
<sequence length="832" mass="89354">MRVTPRSFRRLLLLTACPVAIAAGVAPAVAQTATVDPSGGRATSASAPAETRAAQAHAIGQHPSQRTGAATAAAAGQGESVIVTGTRSLGRKARDSTSPIDVVTAATLRRSGQLNLSDALTKTDPSININAMGADTADLTAAIVLRGLNPDDTLVLIDGKRRNGTANISADAGPQQGATPVDLNMIPAAAIDHIEVLRDGAAAQYGSDAVAGVVNIIMKKTDHGTSGSAITGANAYNGDGWQYQLNADQGAAFGTDGYVHIGGQMYHTDHFTAPAIDDRTGRDDNYINGLPEETRETLSLDFGKTLVEGVQGYGLITYGHRHAEGYENYRTPDILPEVFPAGFSPLETDEENQYSATLGIKGDDFFGFRWDLSTTYGADELDIGNKNTANPNFYGTYGYTPTTVLAQSMRNAQWTNNLDFSKPLSLLNVPFNLAFGAEQRVDTYKIGAGNPPSYLLGGTQGFAGLLPQNAGSWSRDVYAAYVDLDIHPVPKLDVDVAGRFEHYTDSGNTENGKISSRYDFTRRFAVRGTISTGFRAPTLAEEHFSSLNVSPTGASGDLAVDSAAARSIGAVPLKPERSTNASAGIVLEPVTNLSVTFDIYQINIRDRIIGGGDYSGAAAENAIALTGATLPSNIGLNDLSAFYFSNGASTRTQGADLNVNYFTNFGDYGTVNWTAALDLNRTRIHHVGLDTNGNPLLNAEGIGYLTTAFPRSKLILDAYWKIRKWDVNLRWTRWGETTNDLQYEDSAPAALQYSTTQFYQFKNEPRWLTDLEVGYNITPHWHAAIGGNNLFNLRPQRTPADVAYLGVQYYDQNSDQVPISGGFYYGRLNFSF</sequence>
<evidence type="ECO:0000256" key="8">
    <source>
        <dbReference type="ARBA" id="ARBA00023237"/>
    </source>
</evidence>